<dbReference type="Proteomes" id="UP001200537">
    <property type="component" value="Unassembled WGS sequence"/>
</dbReference>
<protein>
    <submittedName>
        <fullName evidence="1">Uncharacterized protein</fullName>
    </submittedName>
</protein>
<comment type="caution">
    <text evidence="1">The sequence shown here is derived from an EMBL/GenBank/DDBJ whole genome shotgun (WGS) entry which is preliminary data.</text>
</comment>
<gene>
    <name evidence="1" type="ORF">L0M99_03225</name>
</gene>
<dbReference type="RefSeq" id="WP_238127741.1">
    <property type="nucleotide sequence ID" value="NZ_JAKNHJ010000005.1"/>
</dbReference>
<name>A0AAJ1BCH2_9ACTO</name>
<proteinExistence type="predicted"/>
<evidence type="ECO:0000313" key="1">
    <source>
        <dbReference type="EMBL" id="MCG4617510.1"/>
    </source>
</evidence>
<evidence type="ECO:0000313" key="2">
    <source>
        <dbReference type="Proteomes" id="UP001200537"/>
    </source>
</evidence>
<dbReference type="EMBL" id="JAKNHJ010000005">
    <property type="protein sequence ID" value="MCG4617510.1"/>
    <property type="molecule type" value="Genomic_DNA"/>
</dbReference>
<sequence length="88" mass="10283">MDAIVIYVSEREGSEKLSKRKGKTKMFYSTKDEAIEREIITPIENGEATREEYDIDAIAEAVIDSDDRNRYYIREDVDFWDVVADNQI</sequence>
<accession>A0AAJ1BCH2</accession>
<reference evidence="1" key="1">
    <citation type="submission" date="2022-01" db="EMBL/GenBank/DDBJ databases">
        <title>Collection of gut derived symbiotic bacterial strains cultured from healthy donors.</title>
        <authorList>
            <person name="Lin H."/>
            <person name="Kohout C."/>
            <person name="Waligurski E."/>
            <person name="Pamer E.G."/>
        </authorList>
    </citation>
    <scope>NUCLEOTIDE SEQUENCE</scope>
    <source>
        <strain evidence="1">DFI.7.46</strain>
    </source>
</reference>
<organism evidence="1 2">
    <name type="scientific">Varibaculum cambriense</name>
    <dbReference type="NCBI Taxonomy" id="184870"/>
    <lineage>
        <taxon>Bacteria</taxon>
        <taxon>Bacillati</taxon>
        <taxon>Actinomycetota</taxon>
        <taxon>Actinomycetes</taxon>
        <taxon>Actinomycetales</taxon>
        <taxon>Actinomycetaceae</taxon>
        <taxon>Varibaculum</taxon>
    </lineage>
</organism>
<dbReference type="AlphaFoldDB" id="A0AAJ1BCH2"/>